<dbReference type="Gene3D" id="1.25.10.10">
    <property type="entry name" value="Leucine-rich Repeat Variant"/>
    <property type="match status" value="1"/>
</dbReference>
<reference evidence="1" key="1">
    <citation type="submission" date="2024-07" db="EMBL/GenBank/DDBJ databases">
        <authorList>
            <person name="Yu S.T."/>
        </authorList>
    </citation>
    <scope>NUCLEOTIDE SEQUENCE</scope>
    <source>
        <strain evidence="1">Y1</strain>
    </source>
</reference>
<dbReference type="InterPro" id="IPR011989">
    <property type="entry name" value="ARM-like"/>
</dbReference>
<gene>
    <name evidence="1" type="ORF">AB2U05_31245</name>
</gene>
<dbReference type="AlphaFoldDB" id="A0AB39TTZ9"/>
<dbReference type="InterPro" id="IPR016024">
    <property type="entry name" value="ARM-type_fold"/>
</dbReference>
<evidence type="ECO:0000313" key="1">
    <source>
        <dbReference type="EMBL" id="XDQ82657.1"/>
    </source>
</evidence>
<sequence length="146" mass="16106">MDRELRYAAVVALGELGRSHDYRDRADAAHGLAGFAEMHEAFGPLRTLVLDPDDTFVTRVTAESLLRRQDRVGLAIVASALAEADPNHGDWIHTAVVDVFSIFSHARDNAIRLCEELSQDADDRVAQGARQLHDLLVEIDPVLRPA</sequence>
<dbReference type="RefSeq" id="WP_369184969.1">
    <property type="nucleotide sequence ID" value="NZ_CP163445.1"/>
</dbReference>
<proteinExistence type="predicted"/>
<name>A0AB39TTZ9_9ACTN</name>
<protein>
    <recommendedName>
        <fullName evidence="2">HEAT repeat domain-containing protein</fullName>
    </recommendedName>
</protein>
<dbReference type="SUPFAM" id="SSF48371">
    <property type="entry name" value="ARM repeat"/>
    <property type="match status" value="1"/>
</dbReference>
<evidence type="ECO:0008006" key="2">
    <source>
        <dbReference type="Google" id="ProtNLM"/>
    </source>
</evidence>
<dbReference type="EMBL" id="CP163445">
    <property type="protein sequence ID" value="XDQ82657.1"/>
    <property type="molecule type" value="Genomic_DNA"/>
</dbReference>
<organism evidence="1">
    <name type="scientific">Streptomyces sp. Y1</name>
    <dbReference type="NCBI Taxonomy" id="3238634"/>
    <lineage>
        <taxon>Bacteria</taxon>
        <taxon>Bacillati</taxon>
        <taxon>Actinomycetota</taxon>
        <taxon>Actinomycetes</taxon>
        <taxon>Kitasatosporales</taxon>
        <taxon>Streptomycetaceae</taxon>
        <taxon>Streptomyces</taxon>
    </lineage>
</organism>
<accession>A0AB39TTZ9</accession>